<keyword evidence="3" id="KW-0630">Potassium</keyword>
<keyword evidence="5" id="KW-0812">Transmembrane</keyword>
<sequence length="125" mass="13512">MATNASACPAAMKAISNGLFQGDNPLHFSLPLAIVQICLVVALTRILAFLLRPLRLPRVIAEIMWFWFGMGRGLLVTNPGFVCVMGFGCYNGGAVTCHGGAVTCGGGGCGGLWLLQWWLWKVERW</sequence>
<keyword evidence="1" id="KW-0813">Transport</keyword>
<dbReference type="GO" id="GO:0006885">
    <property type="term" value="P:regulation of pH"/>
    <property type="evidence" value="ECO:0007669"/>
    <property type="project" value="TreeGrafter"/>
</dbReference>
<name>A0AAW2BWQ5_9ROSI</name>
<feature type="transmembrane region" description="Helical" evidence="5">
    <location>
        <begin position="28"/>
        <end position="51"/>
    </location>
</feature>
<dbReference type="InterPro" id="IPR050794">
    <property type="entry name" value="CPA2_transporter"/>
</dbReference>
<proteinExistence type="predicted"/>
<dbReference type="GO" id="GO:0006813">
    <property type="term" value="P:potassium ion transport"/>
    <property type="evidence" value="ECO:0007669"/>
    <property type="project" value="UniProtKB-KW"/>
</dbReference>
<dbReference type="GO" id="GO:0098662">
    <property type="term" value="P:inorganic cation transmembrane transport"/>
    <property type="evidence" value="ECO:0007669"/>
    <property type="project" value="TreeGrafter"/>
</dbReference>
<evidence type="ECO:0000313" key="7">
    <source>
        <dbReference type="Proteomes" id="UP001459277"/>
    </source>
</evidence>
<evidence type="ECO:0000256" key="2">
    <source>
        <dbReference type="ARBA" id="ARBA00022538"/>
    </source>
</evidence>
<protein>
    <submittedName>
        <fullName evidence="6">Uncharacterized protein</fullName>
    </submittedName>
</protein>
<gene>
    <name evidence="6" type="ORF">SO802_029463</name>
</gene>
<feature type="transmembrane region" description="Helical" evidence="5">
    <location>
        <begin position="99"/>
        <end position="120"/>
    </location>
</feature>
<evidence type="ECO:0000256" key="1">
    <source>
        <dbReference type="ARBA" id="ARBA00022448"/>
    </source>
</evidence>
<accession>A0AAW2BWQ5</accession>
<dbReference type="GO" id="GO:0012505">
    <property type="term" value="C:endomembrane system"/>
    <property type="evidence" value="ECO:0007669"/>
    <property type="project" value="TreeGrafter"/>
</dbReference>
<dbReference type="AlphaFoldDB" id="A0AAW2BWQ5"/>
<evidence type="ECO:0000256" key="3">
    <source>
        <dbReference type="ARBA" id="ARBA00022958"/>
    </source>
</evidence>
<keyword evidence="2" id="KW-0633">Potassium transport</keyword>
<dbReference type="PANTHER" id="PTHR32468:SF144">
    <property type="entry name" value="CATION_H(+) ANTIPORTER 17"/>
    <property type="match status" value="1"/>
</dbReference>
<dbReference type="Proteomes" id="UP001459277">
    <property type="component" value="Unassembled WGS sequence"/>
</dbReference>
<dbReference type="PANTHER" id="PTHR32468">
    <property type="entry name" value="CATION/H + ANTIPORTER"/>
    <property type="match status" value="1"/>
</dbReference>
<evidence type="ECO:0000256" key="4">
    <source>
        <dbReference type="ARBA" id="ARBA00023065"/>
    </source>
</evidence>
<organism evidence="6 7">
    <name type="scientific">Lithocarpus litseifolius</name>
    <dbReference type="NCBI Taxonomy" id="425828"/>
    <lineage>
        <taxon>Eukaryota</taxon>
        <taxon>Viridiplantae</taxon>
        <taxon>Streptophyta</taxon>
        <taxon>Embryophyta</taxon>
        <taxon>Tracheophyta</taxon>
        <taxon>Spermatophyta</taxon>
        <taxon>Magnoliopsida</taxon>
        <taxon>eudicotyledons</taxon>
        <taxon>Gunneridae</taxon>
        <taxon>Pentapetalae</taxon>
        <taxon>rosids</taxon>
        <taxon>fabids</taxon>
        <taxon>Fagales</taxon>
        <taxon>Fagaceae</taxon>
        <taxon>Lithocarpus</taxon>
    </lineage>
</organism>
<comment type="caution">
    <text evidence="6">The sequence shown here is derived from an EMBL/GenBank/DDBJ whole genome shotgun (WGS) entry which is preliminary data.</text>
</comment>
<evidence type="ECO:0000313" key="6">
    <source>
        <dbReference type="EMBL" id="KAK9989224.1"/>
    </source>
</evidence>
<reference evidence="6 7" key="1">
    <citation type="submission" date="2024-01" db="EMBL/GenBank/DDBJ databases">
        <title>A telomere-to-telomere, gap-free genome of sweet tea (Lithocarpus litseifolius).</title>
        <authorList>
            <person name="Zhou J."/>
        </authorList>
    </citation>
    <scope>NUCLEOTIDE SEQUENCE [LARGE SCALE GENOMIC DNA]</scope>
    <source>
        <strain evidence="6">Zhou-2022a</strain>
        <tissue evidence="6">Leaf</tissue>
    </source>
</reference>
<dbReference type="EMBL" id="JAZDWU010000010">
    <property type="protein sequence ID" value="KAK9989224.1"/>
    <property type="molecule type" value="Genomic_DNA"/>
</dbReference>
<evidence type="ECO:0000256" key="5">
    <source>
        <dbReference type="SAM" id="Phobius"/>
    </source>
</evidence>
<feature type="transmembrane region" description="Helical" evidence="5">
    <location>
        <begin position="63"/>
        <end position="87"/>
    </location>
</feature>
<keyword evidence="4" id="KW-0406">Ion transport</keyword>
<keyword evidence="5" id="KW-1133">Transmembrane helix</keyword>
<keyword evidence="5" id="KW-0472">Membrane</keyword>
<keyword evidence="7" id="KW-1185">Reference proteome</keyword>